<evidence type="ECO:0000256" key="7">
    <source>
        <dbReference type="PROSITE-ProRule" id="PRU00309"/>
    </source>
</evidence>
<dbReference type="InterPro" id="IPR036822">
    <property type="entry name" value="CutC-like_dom_sf"/>
</dbReference>
<dbReference type="PROSITE" id="PS50950">
    <property type="entry name" value="ZF_THAP"/>
    <property type="match status" value="1"/>
</dbReference>
<evidence type="ECO:0000256" key="4">
    <source>
        <dbReference type="ARBA" id="ARBA00022771"/>
    </source>
</evidence>
<keyword evidence="3" id="KW-0479">Metal-binding</keyword>
<comment type="similarity">
    <text evidence="1">Belongs to the CutC family.</text>
</comment>
<dbReference type="PANTHER" id="PTHR12598">
    <property type="entry name" value="COPPER HOMEOSTASIS PROTEIN CUTC"/>
    <property type="match status" value="1"/>
</dbReference>
<organism evidence="9 10">
    <name type="scientific">Trichoplusia ni</name>
    <name type="common">Cabbage looper</name>
    <dbReference type="NCBI Taxonomy" id="7111"/>
    <lineage>
        <taxon>Eukaryota</taxon>
        <taxon>Metazoa</taxon>
        <taxon>Ecdysozoa</taxon>
        <taxon>Arthropoda</taxon>
        <taxon>Hexapoda</taxon>
        <taxon>Insecta</taxon>
        <taxon>Pterygota</taxon>
        <taxon>Neoptera</taxon>
        <taxon>Endopterygota</taxon>
        <taxon>Lepidoptera</taxon>
        <taxon>Glossata</taxon>
        <taxon>Ditrysia</taxon>
        <taxon>Noctuoidea</taxon>
        <taxon>Noctuidae</taxon>
        <taxon>Plusiinae</taxon>
        <taxon>Trichoplusia</taxon>
    </lineage>
</organism>
<evidence type="ECO:0000313" key="13">
    <source>
        <dbReference type="RefSeq" id="XP_026735782.1"/>
    </source>
</evidence>
<dbReference type="RefSeq" id="XP_026735781.1">
    <property type="nucleotide sequence ID" value="XM_026879980.1"/>
</dbReference>
<accession>A0A7E5W528</accession>
<evidence type="ECO:0000256" key="2">
    <source>
        <dbReference type="ARBA" id="ARBA00019014"/>
    </source>
</evidence>
<protein>
    <recommendedName>
        <fullName evidence="2">Copper homeostasis protein cutC homolog</fullName>
    </recommendedName>
</protein>
<keyword evidence="4 7" id="KW-0863">Zinc-finger</keyword>
<dbReference type="GO" id="GO:0005507">
    <property type="term" value="F:copper ion binding"/>
    <property type="evidence" value="ECO:0007669"/>
    <property type="project" value="TreeGrafter"/>
</dbReference>
<dbReference type="GO" id="GO:0008270">
    <property type="term" value="F:zinc ion binding"/>
    <property type="evidence" value="ECO:0007669"/>
    <property type="project" value="UniProtKB-KW"/>
</dbReference>
<dbReference type="RefSeq" id="XP_026735779.1">
    <property type="nucleotide sequence ID" value="XM_026879978.1"/>
</dbReference>
<dbReference type="Pfam" id="PF05485">
    <property type="entry name" value="THAP"/>
    <property type="match status" value="1"/>
</dbReference>
<gene>
    <name evidence="10 11 12 13" type="primary">LOC113499476</name>
</gene>
<dbReference type="InterPro" id="IPR005627">
    <property type="entry name" value="CutC-like"/>
</dbReference>
<dbReference type="Gene3D" id="3.20.20.380">
    <property type="entry name" value="Copper homeostasis (CutC) domain"/>
    <property type="match status" value="1"/>
</dbReference>
<dbReference type="AlphaFoldDB" id="A0A7E5W528"/>
<evidence type="ECO:0000259" key="8">
    <source>
        <dbReference type="PROSITE" id="PS50950"/>
    </source>
</evidence>
<name>A0A7E5W528_TRINI</name>
<keyword evidence="5" id="KW-0862">Zinc</keyword>
<dbReference type="SMART" id="SM00692">
    <property type="entry name" value="DM3"/>
    <property type="match status" value="1"/>
</dbReference>
<evidence type="ECO:0000256" key="6">
    <source>
        <dbReference type="ARBA" id="ARBA00023125"/>
    </source>
</evidence>
<dbReference type="SUPFAM" id="SSF57716">
    <property type="entry name" value="Glucocorticoid receptor-like (DNA-binding domain)"/>
    <property type="match status" value="1"/>
</dbReference>
<dbReference type="GO" id="GO:0003677">
    <property type="term" value="F:DNA binding"/>
    <property type="evidence" value="ECO:0007669"/>
    <property type="project" value="UniProtKB-UniRule"/>
</dbReference>
<feature type="domain" description="THAP-type" evidence="8">
    <location>
        <begin position="1"/>
        <end position="90"/>
    </location>
</feature>
<dbReference type="SMART" id="SM00980">
    <property type="entry name" value="THAP"/>
    <property type="match status" value="1"/>
</dbReference>
<dbReference type="SUPFAM" id="SSF110395">
    <property type="entry name" value="CutC-like"/>
    <property type="match status" value="1"/>
</dbReference>
<evidence type="ECO:0000256" key="1">
    <source>
        <dbReference type="ARBA" id="ARBA00007768"/>
    </source>
</evidence>
<dbReference type="KEGG" id="tnl:113499476"/>
<dbReference type="PANTHER" id="PTHR12598:SF0">
    <property type="entry name" value="COPPER HOMEOSTASIS PROTEIN CUTC HOMOLOG"/>
    <property type="match status" value="1"/>
</dbReference>
<sequence>MPKINRKCVLCKATCDESKGITLHRFPKSSIAHNIRAETWAKFCFPDKDWSSPEFQDQMNAQHIMLCSKHFKSTCFVENKLSRNAVPTEEVGRHEQENVEKLVDEKHLEAQTSKLFQEDKNNTDGPQAPTRLEICIDSLESAINAIHGGADELEVCSSLSEGGLTPTVGLVKQIKEMVSNIEAGKQIRKSCRACGCDKLTKAPKVNVMIRCRTGSDFHYSEEEMDTMLSDVDVFKDIGVDRFVFGALTDTQQIDKNSCLEFMQAACPVPLTFHRAFDVCTDSTAAVEKLIELGFSRLMTSGQRASANEDEAINLIQLLMKQFGSNIEIMPGAGINLHNAKTWVDMGCTIVHSSCKRIQFLPKVKNSLSMGTSDSEHIYVCDENTVHRMKLLLNHRYK</sequence>
<dbReference type="OrthoDB" id="7392499at2759"/>
<dbReference type="RefSeq" id="XP_026735782.1">
    <property type="nucleotide sequence ID" value="XM_026879981.1"/>
</dbReference>
<reference evidence="10 11" key="1">
    <citation type="submission" date="2025-04" db="UniProtKB">
        <authorList>
            <consortium name="RefSeq"/>
        </authorList>
    </citation>
    <scope>IDENTIFICATION</scope>
</reference>
<evidence type="ECO:0000256" key="5">
    <source>
        <dbReference type="ARBA" id="ARBA00022833"/>
    </source>
</evidence>
<dbReference type="GeneID" id="113499476"/>
<dbReference type="Pfam" id="PF03932">
    <property type="entry name" value="CutC"/>
    <property type="match status" value="2"/>
</dbReference>
<dbReference type="HAMAP" id="MF_00795">
    <property type="entry name" value="CutC"/>
    <property type="match status" value="1"/>
</dbReference>
<evidence type="ECO:0000256" key="3">
    <source>
        <dbReference type="ARBA" id="ARBA00022723"/>
    </source>
</evidence>
<dbReference type="Proteomes" id="UP000322000">
    <property type="component" value="Chromosome 12"/>
</dbReference>
<evidence type="ECO:0000313" key="9">
    <source>
        <dbReference type="Proteomes" id="UP000322000"/>
    </source>
</evidence>
<evidence type="ECO:0000313" key="11">
    <source>
        <dbReference type="RefSeq" id="XP_026735779.1"/>
    </source>
</evidence>
<evidence type="ECO:0000313" key="10">
    <source>
        <dbReference type="RefSeq" id="XP_026735778.1"/>
    </source>
</evidence>
<proteinExistence type="inferred from homology"/>
<dbReference type="InterPro" id="IPR006612">
    <property type="entry name" value="THAP_Znf"/>
</dbReference>
<keyword evidence="9" id="KW-1185">Reference proteome</keyword>
<keyword evidence="6 7" id="KW-0238">DNA-binding</keyword>
<dbReference type="RefSeq" id="XP_026735778.1">
    <property type="nucleotide sequence ID" value="XM_026879977.1"/>
</dbReference>
<evidence type="ECO:0000313" key="12">
    <source>
        <dbReference type="RefSeq" id="XP_026735781.1"/>
    </source>
</evidence>